<gene>
    <name evidence="2" type="ORF">PSON_ATCC_30995.1.T0700045</name>
</gene>
<keyword evidence="3" id="KW-1185">Reference proteome</keyword>
<protein>
    <submittedName>
        <fullName evidence="2">Uncharacterized protein</fullName>
    </submittedName>
</protein>
<dbReference type="EMBL" id="CAJJDN010000070">
    <property type="protein sequence ID" value="CAD8098306.1"/>
    <property type="molecule type" value="Genomic_DNA"/>
</dbReference>
<keyword evidence="1" id="KW-0547">Nucleotide-binding</keyword>
<dbReference type="Proteomes" id="UP000692954">
    <property type="component" value="Unassembled WGS sequence"/>
</dbReference>
<dbReference type="PANTHER" id="PTHR47978">
    <property type="match status" value="1"/>
</dbReference>
<dbReference type="OrthoDB" id="292113at2759"/>
<comment type="caution">
    <text evidence="2">The sequence shown here is derived from an EMBL/GenBank/DDBJ whole genome shotgun (WGS) entry which is preliminary data.</text>
</comment>
<proteinExistence type="predicted"/>
<evidence type="ECO:0000256" key="1">
    <source>
        <dbReference type="ARBA" id="ARBA00022741"/>
    </source>
</evidence>
<evidence type="ECO:0000313" key="2">
    <source>
        <dbReference type="EMBL" id="CAD8098306.1"/>
    </source>
</evidence>
<organism evidence="2 3">
    <name type="scientific">Paramecium sonneborni</name>
    <dbReference type="NCBI Taxonomy" id="65129"/>
    <lineage>
        <taxon>Eukaryota</taxon>
        <taxon>Sar</taxon>
        <taxon>Alveolata</taxon>
        <taxon>Ciliophora</taxon>
        <taxon>Intramacronucleata</taxon>
        <taxon>Oligohymenophorea</taxon>
        <taxon>Peniculida</taxon>
        <taxon>Parameciidae</taxon>
        <taxon>Paramecium</taxon>
    </lineage>
</organism>
<dbReference type="GO" id="GO:0000166">
    <property type="term" value="F:nucleotide binding"/>
    <property type="evidence" value="ECO:0007669"/>
    <property type="project" value="UniProtKB-KW"/>
</dbReference>
<dbReference type="Pfam" id="PF08477">
    <property type="entry name" value="Roc"/>
    <property type="match status" value="1"/>
</dbReference>
<evidence type="ECO:0000313" key="3">
    <source>
        <dbReference type="Proteomes" id="UP000692954"/>
    </source>
</evidence>
<accession>A0A8S1P5M9</accession>
<sequence>MQKEIKEEECDYSFKIALVGECDVGKTCIWQNYLKGTIPKKTAPTIGVEFETKFITLSDGSRIKAQIWDTGTE</sequence>
<name>A0A8S1P5M9_9CILI</name>
<dbReference type="AlphaFoldDB" id="A0A8S1P5M9"/>
<reference evidence="2" key="1">
    <citation type="submission" date="2021-01" db="EMBL/GenBank/DDBJ databases">
        <authorList>
            <consortium name="Genoscope - CEA"/>
            <person name="William W."/>
        </authorList>
    </citation>
    <scope>NUCLEOTIDE SEQUENCE</scope>
</reference>
<dbReference type="PROSITE" id="PS51419">
    <property type="entry name" value="RAB"/>
    <property type="match status" value="1"/>
</dbReference>